<reference evidence="2" key="2">
    <citation type="submission" date="2025-08" db="UniProtKB">
        <authorList>
            <consortium name="Ensembl"/>
        </authorList>
    </citation>
    <scope>IDENTIFICATION</scope>
</reference>
<sequence length="130" mass="15068">SCLFAWPSSYSDKTYYLVKERRNWTDAKSHCEQNYTGLAVIQNEGDWQRASAAVESTTNEVWIGLHRDPEWKWSNGEDLMYFNLALKQVCKKHFLTAVCQAAELLLSWILELQHYFTVSLKSFFLCSGSS</sequence>
<organism evidence="2 3">
    <name type="scientific">Pygocentrus nattereri</name>
    <name type="common">Red-bellied piranha</name>
    <dbReference type="NCBI Taxonomy" id="42514"/>
    <lineage>
        <taxon>Eukaryota</taxon>
        <taxon>Metazoa</taxon>
        <taxon>Chordata</taxon>
        <taxon>Craniata</taxon>
        <taxon>Vertebrata</taxon>
        <taxon>Euteleostomi</taxon>
        <taxon>Actinopterygii</taxon>
        <taxon>Neopterygii</taxon>
        <taxon>Teleostei</taxon>
        <taxon>Ostariophysi</taxon>
        <taxon>Characiformes</taxon>
        <taxon>Characoidei</taxon>
        <taxon>Pygocentrus</taxon>
    </lineage>
</organism>
<reference evidence="2 3" key="1">
    <citation type="submission" date="2020-10" db="EMBL/GenBank/DDBJ databases">
        <title>Pygocentrus nattereri (red-bellied piranha) genome, fPygNat1, primary haplotype.</title>
        <authorList>
            <person name="Myers G."/>
            <person name="Meyer A."/>
            <person name="Karagic N."/>
            <person name="Pippel M."/>
            <person name="Winkler S."/>
            <person name="Tracey A."/>
            <person name="Wood J."/>
            <person name="Formenti G."/>
            <person name="Howe K."/>
            <person name="Fedrigo O."/>
            <person name="Jarvis E.D."/>
        </authorList>
    </citation>
    <scope>NUCLEOTIDE SEQUENCE [LARGE SCALE GENOMIC DNA]</scope>
</reference>
<proteinExistence type="predicted"/>
<dbReference type="Ensembl" id="ENSPNAT00000022239.2">
    <property type="protein sequence ID" value="ENSPNAP00000014365.2"/>
    <property type="gene ID" value="ENSPNAG00000020272.2"/>
</dbReference>
<dbReference type="Gene3D" id="3.10.100.10">
    <property type="entry name" value="Mannose-Binding Protein A, subunit A"/>
    <property type="match status" value="1"/>
</dbReference>
<dbReference type="InterPro" id="IPR016186">
    <property type="entry name" value="C-type_lectin-like/link_sf"/>
</dbReference>
<dbReference type="PANTHER" id="PTHR45784:SF3">
    <property type="entry name" value="C-TYPE LECTIN DOMAIN FAMILY 4 MEMBER K-LIKE-RELATED"/>
    <property type="match status" value="1"/>
</dbReference>
<evidence type="ECO:0000313" key="3">
    <source>
        <dbReference type="Proteomes" id="UP001501920"/>
    </source>
</evidence>
<dbReference type="Pfam" id="PF00059">
    <property type="entry name" value="Lectin_C"/>
    <property type="match status" value="1"/>
</dbReference>
<protein>
    <recommendedName>
        <fullName evidence="1">C-type lectin domain-containing protein</fullName>
    </recommendedName>
</protein>
<dbReference type="GeneTree" id="ENSGT00980000200490"/>
<dbReference type="SUPFAM" id="SSF56436">
    <property type="entry name" value="C-type lectin-like"/>
    <property type="match status" value="1"/>
</dbReference>
<dbReference type="AlphaFoldDB" id="A0A3B4CSK9"/>
<dbReference type="InterPro" id="IPR016187">
    <property type="entry name" value="CTDL_fold"/>
</dbReference>
<feature type="domain" description="C-type lectin" evidence="1">
    <location>
        <begin position="10"/>
        <end position="108"/>
    </location>
</feature>
<accession>A0A3B4CSK9</accession>
<keyword evidence="3" id="KW-1185">Reference proteome</keyword>
<name>A0A3B4CSK9_PYGNA</name>
<evidence type="ECO:0000313" key="2">
    <source>
        <dbReference type="Ensembl" id="ENSPNAP00000014365.2"/>
    </source>
</evidence>
<dbReference type="PROSITE" id="PS50041">
    <property type="entry name" value="C_TYPE_LECTIN_2"/>
    <property type="match status" value="1"/>
</dbReference>
<evidence type="ECO:0000259" key="1">
    <source>
        <dbReference type="PROSITE" id="PS50041"/>
    </source>
</evidence>
<dbReference type="OMA" id="CHKVIND"/>
<reference evidence="2" key="3">
    <citation type="submission" date="2025-09" db="UniProtKB">
        <authorList>
            <consortium name="Ensembl"/>
        </authorList>
    </citation>
    <scope>IDENTIFICATION</scope>
</reference>
<dbReference type="PANTHER" id="PTHR45784">
    <property type="entry name" value="C-TYPE LECTIN DOMAIN FAMILY 20 MEMBER A-RELATED"/>
    <property type="match status" value="1"/>
</dbReference>
<dbReference type="Proteomes" id="UP001501920">
    <property type="component" value="Chromosome 11"/>
</dbReference>
<dbReference type="InterPro" id="IPR001304">
    <property type="entry name" value="C-type_lectin-like"/>
</dbReference>